<dbReference type="InterPro" id="IPR002549">
    <property type="entry name" value="AI-2E-like"/>
</dbReference>
<keyword evidence="5 6" id="KW-0472">Membrane</keyword>
<dbReference type="Pfam" id="PF01594">
    <property type="entry name" value="AI-2E_transport"/>
    <property type="match status" value="1"/>
</dbReference>
<evidence type="ECO:0000256" key="6">
    <source>
        <dbReference type="SAM" id="Phobius"/>
    </source>
</evidence>
<feature type="non-terminal residue" evidence="7">
    <location>
        <position position="196"/>
    </location>
</feature>
<feature type="transmembrane region" description="Helical" evidence="6">
    <location>
        <begin position="59"/>
        <end position="81"/>
    </location>
</feature>
<keyword evidence="4 6" id="KW-1133">Transmembrane helix</keyword>
<organism evidence="7">
    <name type="scientific">marine metagenome</name>
    <dbReference type="NCBI Taxonomy" id="408172"/>
    <lineage>
        <taxon>unclassified sequences</taxon>
        <taxon>metagenomes</taxon>
        <taxon>ecological metagenomes</taxon>
    </lineage>
</organism>
<evidence type="ECO:0000256" key="5">
    <source>
        <dbReference type="ARBA" id="ARBA00023136"/>
    </source>
</evidence>
<dbReference type="EMBL" id="UINC01182051">
    <property type="protein sequence ID" value="SVD92053.1"/>
    <property type="molecule type" value="Genomic_DNA"/>
</dbReference>
<evidence type="ECO:0000256" key="4">
    <source>
        <dbReference type="ARBA" id="ARBA00022989"/>
    </source>
</evidence>
<gene>
    <name evidence="7" type="ORF">METZ01_LOCUS444907</name>
</gene>
<evidence type="ECO:0000256" key="3">
    <source>
        <dbReference type="ARBA" id="ARBA00022692"/>
    </source>
</evidence>
<feature type="transmembrane region" description="Helical" evidence="6">
    <location>
        <begin position="135"/>
        <end position="157"/>
    </location>
</feature>
<comment type="subcellular location">
    <subcellularLocation>
        <location evidence="1">Membrane</location>
        <topology evidence="1">Multi-pass membrane protein</topology>
    </subcellularLocation>
</comment>
<reference evidence="7" key="1">
    <citation type="submission" date="2018-05" db="EMBL/GenBank/DDBJ databases">
        <authorList>
            <person name="Lanie J.A."/>
            <person name="Ng W.-L."/>
            <person name="Kazmierczak K.M."/>
            <person name="Andrzejewski T.M."/>
            <person name="Davidsen T.M."/>
            <person name="Wayne K.J."/>
            <person name="Tettelin H."/>
            <person name="Glass J.I."/>
            <person name="Rusch D."/>
            <person name="Podicherti R."/>
            <person name="Tsui H.-C.T."/>
            <person name="Winkler M.E."/>
        </authorList>
    </citation>
    <scope>NUCLEOTIDE SEQUENCE</scope>
</reference>
<keyword evidence="3 6" id="KW-0812">Transmembrane</keyword>
<feature type="transmembrane region" description="Helical" evidence="6">
    <location>
        <begin position="7"/>
        <end position="23"/>
    </location>
</feature>
<protein>
    <recommendedName>
        <fullName evidence="8">AI-2E family transporter</fullName>
    </recommendedName>
</protein>
<evidence type="ECO:0000313" key="7">
    <source>
        <dbReference type="EMBL" id="SVD92053.1"/>
    </source>
</evidence>
<evidence type="ECO:0008006" key="8">
    <source>
        <dbReference type="Google" id="ProtNLM"/>
    </source>
</evidence>
<evidence type="ECO:0000256" key="1">
    <source>
        <dbReference type="ARBA" id="ARBA00004141"/>
    </source>
</evidence>
<name>A0A382Z9A5_9ZZZZ</name>
<dbReference type="AlphaFoldDB" id="A0A382Z9A5"/>
<accession>A0A382Z9A5</accession>
<evidence type="ECO:0000256" key="2">
    <source>
        <dbReference type="ARBA" id="ARBA00009773"/>
    </source>
</evidence>
<proteinExistence type="inferred from homology"/>
<feature type="transmembrane region" description="Helical" evidence="6">
    <location>
        <begin position="29"/>
        <end position="47"/>
    </location>
</feature>
<sequence>MKRENVIFSIIFGLIAILSIFLIQPFISYIILAAVLTYTLFPVYSLIRKKTNQPRLSSVISITLVVVLLIIPSFLVAQRLAQEVTGAFSNFELSTVQRLGDYLSGLMGNRVDFQGIIDSFFNEVRESIFEIAPNVIGSIMELVLGLFIMFFVMYYAFRDGEHILLRIKQMLPLETSLKEKLFHEVRTVTQGVLYGQ</sequence>
<comment type="similarity">
    <text evidence="2">Belongs to the autoinducer-2 exporter (AI-2E) (TC 2.A.86) family.</text>
</comment>
<dbReference type="GO" id="GO:0016020">
    <property type="term" value="C:membrane"/>
    <property type="evidence" value="ECO:0007669"/>
    <property type="project" value="UniProtKB-SubCell"/>
</dbReference>